<dbReference type="GO" id="GO:0085020">
    <property type="term" value="P:protein K6-linked ubiquitination"/>
    <property type="evidence" value="ECO:0007669"/>
    <property type="project" value="TreeGrafter"/>
</dbReference>
<protein>
    <recommendedName>
        <fullName evidence="4">Single-strand DNA deaminase toxin A-like C-terminal domain-containing protein</fullName>
    </recommendedName>
</protein>
<dbReference type="GO" id="GO:0004842">
    <property type="term" value="F:ubiquitin-protein transferase activity"/>
    <property type="evidence" value="ECO:0007669"/>
    <property type="project" value="TreeGrafter"/>
</dbReference>
<keyword evidence="1" id="KW-0677">Repeat</keyword>
<evidence type="ECO:0000259" key="4">
    <source>
        <dbReference type="Pfam" id="PF24120"/>
    </source>
</evidence>
<dbReference type="Pfam" id="PF24120">
    <property type="entry name" value="SsdA_C"/>
    <property type="match status" value="1"/>
</dbReference>
<feature type="repeat" description="ANK" evidence="3">
    <location>
        <begin position="207"/>
        <end position="239"/>
    </location>
</feature>
<gene>
    <name evidence="5" type="ORF">PENANT_c080G08542</name>
</gene>
<reference evidence="6" key="1">
    <citation type="journal article" date="2017" name="Nat. Microbiol.">
        <title>Global analysis of biosynthetic gene clusters reveals vast potential of secondary metabolite production in Penicillium species.</title>
        <authorList>
            <person name="Nielsen J.C."/>
            <person name="Grijseels S."/>
            <person name="Prigent S."/>
            <person name="Ji B."/>
            <person name="Dainat J."/>
            <person name="Nielsen K.F."/>
            <person name="Frisvad J.C."/>
            <person name="Workman M."/>
            <person name="Nielsen J."/>
        </authorList>
    </citation>
    <scope>NUCLEOTIDE SEQUENCE [LARGE SCALE GENOMIC DNA]</scope>
    <source>
        <strain evidence="6">IBT 31811</strain>
    </source>
</reference>
<evidence type="ECO:0000313" key="5">
    <source>
        <dbReference type="EMBL" id="OQD78794.1"/>
    </source>
</evidence>
<feature type="domain" description="Single-strand DNA deaminase toxin A-like C-terminal" evidence="4">
    <location>
        <begin position="356"/>
        <end position="415"/>
    </location>
</feature>
<evidence type="ECO:0000256" key="1">
    <source>
        <dbReference type="ARBA" id="ARBA00022737"/>
    </source>
</evidence>
<dbReference type="Proteomes" id="UP000191672">
    <property type="component" value="Unassembled WGS sequence"/>
</dbReference>
<dbReference type="SUPFAM" id="SSF48403">
    <property type="entry name" value="Ankyrin repeat"/>
    <property type="match status" value="1"/>
</dbReference>
<dbReference type="EMBL" id="MDYN01000080">
    <property type="protein sequence ID" value="OQD78794.1"/>
    <property type="molecule type" value="Genomic_DNA"/>
</dbReference>
<evidence type="ECO:0000256" key="2">
    <source>
        <dbReference type="ARBA" id="ARBA00023043"/>
    </source>
</evidence>
<evidence type="ECO:0000256" key="3">
    <source>
        <dbReference type="PROSITE-ProRule" id="PRU00023"/>
    </source>
</evidence>
<dbReference type="PROSITE" id="PS50297">
    <property type="entry name" value="ANK_REP_REGION"/>
    <property type="match status" value="2"/>
</dbReference>
<keyword evidence="2 3" id="KW-0040">ANK repeat</keyword>
<dbReference type="InterPro" id="IPR036770">
    <property type="entry name" value="Ankyrin_rpt-contain_sf"/>
</dbReference>
<dbReference type="PANTHER" id="PTHR24171">
    <property type="entry name" value="ANKYRIN REPEAT DOMAIN-CONTAINING PROTEIN 39-RELATED"/>
    <property type="match status" value="1"/>
</dbReference>
<comment type="caution">
    <text evidence="5">The sequence shown here is derived from an EMBL/GenBank/DDBJ whole genome shotgun (WGS) entry which is preliminary data.</text>
</comment>
<dbReference type="AlphaFoldDB" id="A0A1V6PPA1"/>
<sequence>MSLTQAHPVVDVIWWTDSDLYVKCPFCEELHRHGFISYESALRVPHCDLPRPSYRYIFPAAYEIDKSGARWININALEEIANEVQNDSENEAVLSHQLSNMNLSGMSSGFNNREISFDDSTERITIPLEGKESFEARRILFAISNCMQGEISRVRRYVQESADKSIFLHGRDYHGDTSLIMASREKSSAMVSMLLDFGAEVNATNKNGRTALMEACLWGRLESVKILLSKGADRSLRDNRNQKALDLTEPTRQNYKERYTVGGGIWGDTSREPIYKEDVFSRDIDRREIKRILHEGNFQTKADRMPQNPETAFHSFRRSPTGQSVTLYGPIQQLPLSNPWKTIALLERGIPFPSIAAMSGWGHSQWPSTRVSGKDWTERVLKLAAIVGHTLAVDASRDHGIRGQHYASHAEKQLIAYFLDRHVFLDEDKTLDSRFKKEIAEEKLKISELASIHPSIPQIYQLQHDRKQPEYELWDKDDRLLGDEYDEALVQRLKMEAAVTDDQIALLENRPEIQKLRTQERQIQLWEDREILHRRLNRMSTKAPERNLRGASILISSPRRNICQDCLLFKDRVNRCFGLSIELRECTV</sequence>
<dbReference type="PANTHER" id="PTHR24171:SF8">
    <property type="entry name" value="BRCA1-ASSOCIATED RING DOMAIN PROTEIN 1"/>
    <property type="match status" value="1"/>
</dbReference>
<feature type="repeat" description="ANK" evidence="3">
    <location>
        <begin position="174"/>
        <end position="206"/>
    </location>
</feature>
<dbReference type="Pfam" id="PF12796">
    <property type="entry name" value="Ank_2"/>
    <property type="match status" value="1"/>
</dbReference>
<dbReference type="PROSITE" id="PS50088">
    <property type="entry name" value="ANK_REPEAT"/>
    <property type="match status" value="2"/>
</dbReference>
<accession>A0A1V6PPA1</accession>
<evidence type="ECO:0000313" key="6">
    <source>
        <dbReference type="Proteomes" id="UP000191672"/>
    </source>
</evidence>
<dbReference type="SMART" id="SM00248">
    <property type="entry name" value="ANK"/>
    <property type="match status" value="2"/>
</dbReference>
<proteinExistence type="predicted"/>
<keyword evidence="6" id="KW-1185">Reference proteome</keyword>
<organism evidence="5 6">
    <name type="scientific">Penicillium antarcticum</name>
    <dbReference type="NCBI Taxonomy" id="416450"/>
    <lineage>
        <taxon>Eukaryota</taxon>
        <taxon>Fungi</taxon>
        <taxon>Dikarya</taxon>
        <taxon>Ascomycota</taxon>
        <taxon>Pezizomycotina</taxon>
        <taxon>Eurotiomycetes</taxon>
        <taxon>Eurotiomycetidae</taxon>
        <taxon>Eurotiales</taxon>
        <taxon>Aspergillaceae</taxon>
        <taxon>Penicillium</taxon>
    </lineage>
</organism>
<dbReference type="Gene3D" id="1.25.40.20">
    <property type="entry name" value="Ankyrin repeat-containing domain"/>
    <property type="match status" value="1"/>
</dbReference>
<dbReference type="InterPro" id="IPR057517">
    <property type="entry name" value="SsdA-like_C"/>
</dbReference>
<dbReference type="InterPro" id="IPR002110">
    <property type="entry name" value="Ankyrin_rpt"/>
</dbReference>
<name>A0A1V6PPA1_9EURO</name>